<evidence type="ECO:0000256" key="2">
    <source>
        <dbReference type="ARBA" id="ARBA00022801"/>
    </source>
</evidence>
<dbReference type="SUPFAM" id="SSF53474">
    <property type="entry name" value="alpha/beta-Hydrolases"/>
    <property type="match status" value="1"/>
</dbReference>
<protein>
    <recommendedName>
        <fullName evidence="3">Carboxylic ester hydrolase</fullName>
        <ecNumber evidence="3">3.1.1.-</ecNumber>
    </recommendedName>
</protein>
<dbReference type="EC" id="3.1.1.-" evidence="3"/>
<proteinExistence type="inferred from homology"/>
<comment type="caution">
    <text evidence="5">The sequence shown here is derived from an EMBL/GenBank/DDBJ whole genome shotgun (WGS) entry which is preliminary data.</text>
</comment>
<keyword evidence="6" id="KW-1185">Reference proteome</keyword>
<feature type="chain" id="PRO_5023156999" description="Carboxylic ester hydrolase" evidence="3">
    <location>
        <begin position="23"/>
        <end position="544"/>
    </location>
</feature>
<dbReference type="InterPro" id="IPR050309">
    <property type="entry name" value="Type-B_Carboxylest/Lipase"/>
</dbReference>
<accession>A0A5C8ZU18</accession>
<dbReference type="EMBL" id="VRZA01000005">
    <property type="protein sequence ID" value="TXS91985.1"/>
    <property type="molecule type" value="Genomic_DNA"/>
</dbReference>
<organism evidence="5 6">
    <name type="scientific">Parahaliea maris</name>
    <dbReference type="NCBI Taxonomy" id="2716870"/>
    <lineage>
        <taxon>Bacteria</taxon>
        <taxon>Pseudomonadati</taxon>
        <taxon>Pseudomonadota</taxon>
        <taxon>Gammaproteobacteria</taxon>
        <taxon>Cellvibrionales</taxon>
        <taxon>Halieaceae</taxon>
        <taxon>Parahaliea</taxon>
    </lineage>
</organism>
<evidence type="ECO:0000259" key="4">
    <source>
        <dbReference type="Pfam" id="PF00135"/>
    </source>
</evidence>
<dbReference type="InterPro" id="IPR002018">
    <property type="entry name" value="CarbesteraseB"/>
</dbReference>
<dbReference type="PROSITE" id="PS00122">
    <property type="entry name" value="CARBOXYLESTERASE_B_1"/>
    <property type="match status" value="1"/>
</dbReference>
<dbReference type="Gene3D" id="3.40.50.1820">
    <property type="entry name" value="alpha/beta hydrolase"/>
    <property type="match status" value="1"/>
</dbReference>
<keyword evidence="3" id="KW-0732">Signal</keyword>
<name>A0A5C8ZU18_9GAMM</name>
<dbReference type="InterPro" id="IPR019819">
    <property type="entry name" value="Carboxylesterase_B_CS"/>
</dbReference>
<dbReference type="PROSITE" id="PS00941">
    <property type="entry name" value="CARBOXYLESTERASE_B_2"/>
    <property type="match status" value="1"/>
</dbReference>
<dbReference type="InterPro" id="IPR019826">
    <property type="entry name" value="Carboxylesterase_B_AS"/>
</dbReference>
<sequence length="544" mass="57848">MSIQRSLVVVLGVVLAGASALSGCQSRDTALPEAAPEPDFSLVTTGQGPVRGVVAESIVAYKGVPYAAAPVGELRWRAPQPAAPREALLVADEYGNRCMQPPEREGFPAPKEAFTQPQSEDCLYLNIYRPETAASDLPVMVWIPGGGLVSGSGARPVNHGGNLAREGVIVVSINYRLGSFGFFAHPELSARNPDGGRLYNYGLMDQIAALQWVRDNISAFGGDPGRVTVFGESAGGASVYALLASPLARGLFSGAIAQSGYGFRLYQNIAARVAPGEASVEQGGVALVERMQMPEASLATLRAQPAEVVVAATDFSNFIQFAVDGVVLEQSIHDTFASGLQAPVPVIVGSTDAETAMVPPEAQRAGMARYLSDAAMTALAPWYGGEALRDTFLQSDFGFHSQVRTAGLAHEKAGNPVYVFRFGMAPEGSTRRELNDGPVYGAPHAADMPYVFGNFTGDHLEPTEPGPVERQVSRQMMAYWTNFAKTGDPNGEGLPRWQQSQGRYTMMFTPDGTESRADNWAARLDELNSVVSSDRVPAGQISGE</sequence>
<reference evidence="5 6" key="1">
    <citation type="submission" date="2019-08" db="EMBL/GenBank/DDBJ databases">
        <title>Parahaliea maris sp. nov., isolated from the surface seawater.</title>
        <authorList>
            <person name="Liu Y."/>
        </authorList>
    </citation>
    <scope>NUCLEOTIDE SEQUENCE [LARGE SCALE GENOMIC DNA]</scope>
    <source>
        <strain evidence="5 6">HSLHS9</strain>
    </source>
</reference>
<dbReference type="PROSITE" id="PS51257">
    <property type="entry name" value="PROKAR_LIPOPROTEIN"/>
    <property type="match status" value="1"/>
</dbReference>
<gene>
    <name evidence="5" type="ORF">FV139_14765</name>
</gene>
<keyword evidence="2 3" id="KW-0378">Hydrolase</keyword>
<dbReference type="GO" id="GO:0016787">
    <property type="term" value="F:hydrolase activity"/>
    <property type="evidence" value="ECO:0007669"/>
    <property type="project" value="UniProtKB-KW"/>
</dbReference>
<dbReference type="Proteomes" id="UP000321039">
    <property type="component" value="Unassembled WGS sequence"/>
</dbReference>
<dbReference type="InterPro" id="IPR029058">
    <property type="entry name" value="AB_hydrolase_fold"/>
</dbReference>
<feature type="domain" description="Carboxylesterase type B" evidence="4">
    <location>
        <begin position="42"/>
        <end position="358"/>
    </location>
</feature>
<evidence type="ECO:0000256" key="1">
    <source>
        <dbReference type="ARBA" id="ARBA00005964"/>
    </source>
</evidence>
<evidence type="ECO:0000256" key="3">
    <source>
        <dbReference type="RuleBase" id="RU361235"/>
    </source>
</evidence>
<dbReference type="AlphaFoldDB" id="A0A5C8ZU18"/>
<feature type="domain" description="Carboxylesterase type B" evidence="4">
    <location>
        <begin position="394"/>
        <end position="507"/>
    </location>
</feature>
<feature type="signal peptide" evidence="3">
    <location>
        <begin position="1"/>
        <end position="22"/>
    </location>
</feature>
<evidence type="ECO:0000313" key="6">
    <source>
        <dbReference type="Proteomes" id="UP000321039"/>
    </source>
</evidence>
<dbReference type="Pfam" id="PF00135">
    <property type="entry name" value="COesterase"/>
    <property type="match status" value="2"/>
</dbReference>
<dbReference type="PANTHER" id="PTHR11559">
    <property type="entry name" value="CARBOXYLESTERASE"/>
    <property type="match status" value="1"/>
</dbReference>
<comment type="similarity">
    <text evidence="1 3">Belongs to the type-B carboxylesterase/lipase family.</text>
</comment>
<evidence type="ECO:0000313" key="5">
    <source>
        <dbReference type="EMBL" id="TXS91985.1"/>
    </source>
</evidence>
<dbReference type="RefSeq" id="WP_148069224.1">
    <property type="nucleotide sequence ID" value="NZ_VRZA01000005.1"/>
</dbReference>